<keyword evidence="10" id="KW-1185">Reference proteome</keyword>
<dbReference type="PANTHER" id="PTHR36326">
    <property type="entry name" value="PROTEIN POLLENLESS 3-LIKE 2"/>
    <property type="match status" value="1"/>
</dbReference>
<comment type="subcellular location">
    <subcellularLocation>
        <location evidence="1">Nucleus</location>
    </subcellularLocation>
</comment>
<evidence type="ECO:0008006" key="11">
    <source>
        <dbReference type="Google" id="ProtNLM"/>
    </source>
</evidence>
<dbReference type="InterPro" id="IPR019734">
    <property type="entry name" value="TPR_rpt"/>
</dbReference>
<accession>A0AAD8WFY1</accession>
<dbReference type="AlphaFoldDB" id="A0AAD8WFY1"/>
<dbReference type="EMBL" id="JAUUTY010000004">
    <property type="protein sequence ID" value="KAK1652712.1"/>
    <property type="molecule type" value="Genomic_DNA"/>
</dbReference>
<organism evidence="9 10">
    <name type="scientific">Lolium multiflorum</name>
    <name type="common">Italian ryegrass</name>
    <name type="synonym">Lolium perenne subsp. multiflorum</name>
    <dbReference type="NCBI Taxonomy" id="4521"/>
    <lineage>
        <taxon>Eukaryota</taxon>
        <taxon>Viridiplantae</taxon>
        <taxon>Streptophyta</taxon>
        <taxon>Embryophyta</taxon>
        <taxon>Tracheophyta</taxon>
        <taxon>Spermatophyta</taxon>
        <taxon>Magnoliopsida</taxon>
        <taxon>Liliopsida</taxon>
        <taxon>Poales</taxon>
        <taxon>Poaceae</taxon>
        <taxon>BOP clade</taxon>
        <taxon>Pooideae</taxon>
        <taxon>Poodae</taxon>
        <taxon>Poeae</taxon>
        <taxon>Poeae Chloroplast Group 2 (Poeae type)</taxon>
        <taxon>Loliodinae</taxon>
        <taxon>Loliinae</taxon>
        <taxon>Lolium</taxon>
    </lineage>
</organism>
<dbReference type="Pfam" id="PF13181">
    <property type="entry name" value="TPR_8"/>
    <property type="match status" value="1"/>
</dbReference>
<keyword evidence="5" id="KW-0539">Nucleus</keyword>
<feature type="compositionally biased region" description="Acidic residues" evidence="8">
    <location>
        <begin position="256"/>
        <end position="269"/>
    </location>
</feature>
<proteinExistence type="inferred from homology"/>
<evidence type="ECO:0000313" key="9">
    <source>
        <dbReference type="EMBL" id="KAK1652712.1"/>
    </source>
</evidence>
<reference evidence="9" key="1">
    <citation type="submission" date="2023-07" db="EMBL/GenBank/DDBJ databases">
        <title>A chromosome-level genome assembly of Lolium multiflorum.</title>
        <authorList>
            <person name="Chen Y."/>
            <person name="Copetti D."/>
            <person name="Kolliker R."/>
            <person name="Studer B."/>
        </authorList>
    </citation>
    <scope>NUCLEOTIDE SEQUENCE</scope>
    <source>
        <strain evidence="9">02402/16</strain>
        <tissue evidence="9">Leaf</tissue>
    </source>
</reference>
<dbReference type="GO" id="GO:0005634">
    <property type="term" value="C:nucleus"/>
    <property type="evidence" value="ECO:0007669"/>
    <property type="project" value="UniProtKB-SubCell"/>
</dbReference>
<dbReference type="Proteomes" id="UP001231189">
    <property type="component" value="Unassembled WGS sequence"/>
</dbReference>
<evidence type="ECO:0000256" key="8">
    <source>
        <dbReference type="SAM" id="MobiDB-lite"/>
    </source>
</evidence>
<feature type="repeat" description="TPR" evidence="7">
    <location>
        <begin position="161"/>
        <end position="194"/>
    </location>
</feature>
<evidence type="ECO:0000256" key="1">
    <source>
        <dbReference type="ARBA" id="ARBA00004123"/>
    </source>
</evidence>
<dbReference type="InterPro" id="IPR011990">
    <property type="entry name" value="TPR-like_helical_dom_sf"/>
</dbReference>
<dbReference type="SUPFAM" id="SSF48452">
    <property type="entry name" value="TPR-like"/>
    <property type="match status" value="1"/>
</dbReference>
<comment type="similarity">
    <text evidence="6">Belongs to the MS5 protein family.</text>
</comment>
<dbReference type="PROSITE" id="PS50005">
    <property type="entry name" value="TPR"/>
    <property type="match status" value="1"/>
</dbReference>
<dbReference type="InterPro" id="IPR044961">
    <property type="entry name" value="MS5/SDI1"/>
</dbReference>
<feature type="region of interest" description="Disordered" evidence="8">
    <location>
        <begin position="249"/>
        <end position="269"/>
    </location>
</feature>
<gene>
    <name evidence="9" type="ORF">QYE76_070517</name>
</gene>
<keyword evidence="4" id="KW-0175">Coiled coil</keyword>
<dbReference type="PANTHER" id="PTHR36326:SF23">
    <property type="entry name" value="OS03G0165900 PROTEIN"/>
    <property type="match status" value="1"/>
</dbReference>
<keyword evidence="2" id="KW-0677">Repeat</keyword>
<protein>
    <recommendedName>
        <fullName evidence="11">Protein SULFUR DEFICIENCY-INDUCED 1</fullName>
    </recommendedName>
</protein>
<evidence type="ECO:0000256" key="3">
    <source>
        <dbReference type="ARBA" id="ARBA00022803"/>
    </source>
</evidence>
<evidence type="ECO:0000313" key="10">
    <source>
        <dbReference type="Proteomes" id="UP001231189"/>
    </source>
</evidence>
<sequence length="309" mass="34302">MVHPGLAQPPSPDAAAAAAHVAHKIPSGDGPYARAKHYQLVEKDLDASIAWFWKAIETGDKVDSALKDMAVVMKQRGYLSEAVDAIRSLRHLCPGKQSQESLDNILLDLYKASGRTKEEIELLKRKLRKIYLGEAFPRGKATKRARSHGRKIHVSVQQETSRVLGNLAWAYMQQRNYMAAEAVYRKAQMVDPDANKACNLALCLIEQRRLADAELVLADVIAGAYNAGGREHGGKIVKKAEELLERIRAETGGAGSEEEAGSEDGAEADEMEELLDEVVRQWTAPYRRSDRRLPVFEEITPLCRQQMAC</sequence>
<evidence type="ECO:0000256" key="2">
    <source>
        <dbReference type="ARBA" id="ARBA00022737"/>
    </source>
</evidence>
<evidence type="ECO:0000256" key="5">
    <source>
        <dbReference type="ARBA" id="ARBA00023242"/>
    </source>
</evidence>
<evidence type="ECO:0000256" key="7">
    <source>
        <dbReference type="PROSITE-ProRule" id="PRU00339"/>
    </source>
</evidence>
<keyword evidence="3 7" id="KW-0802">TPR repeat</keyword>
<evidence type="ECO:0000256" key="4">
    <source>
        <dbReference type="ARBA" id="ARBA00023054"/>
    </source>
</evidence>
<dbReference type="SMART" id="SM00028">
    <property type="entry name" value="TPR"/>
    <property type="match status" value="1"/>
</dbReference>
<dbReference type="Gene3D" id="1.25.40.10">
    <property type="entry name" value="Tetratricopeptide repeat domain"/>
    <property type="match status" value="1"/>
</dbReference>
<evidence type="ECO:0000256" key="6">
    <source>
        <dbReference type="ARBA" id="ARBA00025750"/>
    </source>
</evidence>
<comment type="caution">
    <text evidence="9">The sequence shown here is derived from an EMBL/GenBank/DDBJ whole genome shotgun (WGS) entry which is preliminary data.</text>
</comment>
<name>A0AAD8WFY1_LOLMU</name>